<feature type="domain" description="FAD-dependent urate hydroxylase HpyO/Asp monooxygenase CreE-like FAD/NAD(P)-binding" evidence="2">
    <location>
        <begin position="5"/>
        <end position="139"/>
    </location>
</feature>
<organism evidence="3 4">
    <name type="scientific">Haloterrigena salina JCM 13891</name>
    <dbReference type="NCBI Taxonomy" id="1227488"/>
    <lineage>
        <taxon>Archaea</taxon>
        <taxon>Methanobacteriati</taxon>
        <taxon>Methanobacteriota</taxon>
        <taxon>Stenosarchaea group</taxon>
        <taxon>Halobacteria</taxon>
        <taxon>Halobacteriales</taxon>
        <taxon>Natrialbaceae</taxon>
        <taxon>Haloterrigena</taxon>
    </lineage>
</organism>
<accession>M0BWD9</accession>
<dbReference type="Pfam" id="PF13454">
    <property type="entry name" value="NAD_binding_9"/>
    <property type="match status" value="1"/>
</dbReference>
<dbReference type="PANTHER" id="PTHR38663">
    <property type="match status" value="1"/>
</dbReference>
<comment type="caution">
    <text evidence="3">The sequence shown here is derived from an EMBL/GenBank/DDBJ whole genome shotgun (WGS) entry which is preliminary data.</text>
</comment>
<name>M0BWD9_9EURY</name>
<evidence type="ECO:0000259" key="2">
    <source>
        <dbReference type="Pfam" id="PF13454"/>
    </source>
</evidence>
<dbReference type="InterPro" id="IPR036188">
    <property type="entry name" value="FAD/NAD-bd_sf"/>
</dbReference>
<keyword evidence="4" id="KW-1185">Reference proteome</keyword>
<feature type="region of interest" description="Disordered" evidence="1">
    <location>
        <begin position="132"/>
        <end position="161"/>
    </location>
</feature>
<dbReference type="EMBL" id="AOIS01000058">
    <property type="protein sequence ID" value="ELZ15280.1"/>
    <property type="molecule type" value="Genomic_DNA"/>
</dbReference>
<feature type="compositionally biased region" description="Basic and acidic residues" evidence="1">
    <location>
        <begin position="265"/>
        <end position="275"/>
    </location>
</feature>
<dbReference type="RefSeq" id="WP_008896035.1">
    <property type="nucleotide sequence ID" value="NZ_AOIS01000058.1"/>
</dbReference>
<feature type="compositionally biased region" description="Acidic residues" evidence="1">
    <location>
        <begin position="139"/>
        <end position="154"/>
    </location>
</feature>
<protein>
    <recommendedName>
        <fullName evidence="2">FAD-dependent urate hydroxylase HpyO/Asp monooxygenase CreE-like FAD/NAD(P)-binding domain-containing protein</fullName>
    </recommendedName>
</protein>
<evidence type="ECO:0000313" key="4">
    <source>
        <dbReference type="Proteomes" id="UP000011657"/>
    </source>
</evidence>
<gene>
    <name evidence="3" type="ORF">C477_18880</name>
</gene>
<dbReference type="OrthoDB" id="201607at2157"/>
<dbReference type="PANTHER" id="PTHR38663:SF1">
    <property type="entry name" value="L-ORNITHINE N(5)-MONOOXYGENASE"/>
    <property type="match status" value="1"/>
</dbReference>
<dbReference type="Proteomes" id="UP000011657">
    <property type="component" value="Unassembled WGS sequence"/>
</dbReference>
<sequence>MYDCVIVGGGVHGTYCCQRLLEDTALEREDLLLVDPHDRLLASFRRKAAVCGMAELRSTFVQHVGTEPFGLESFAESCGREGELRPTPGYPPRPTLSLFLDFADYVIERKGLADRHRRAAVESIRRSAAGDGSLVLETDAGDGDGAEDGGETGNDDSSGGRIRTRTCVLAIGHGGRYRYPPWADGVDAITHVWDGFDSERRAEETVVVGGGITAVQLATALAERERVTLCPRDGFEEATIEADPRWINWNHIEKHLHRHPPGSRARAETVSEARNDGTVPPRLLERLERAVDGGDLAVRTGDVRSAREIDDRVRLLLESGGCRSAERAVLATGFAPVFEHPFVDRVAASLDLERGYRGMPVLDDETLAWRDATGSETPLFVTGALAAGTVGPLAGNVAGARRAADRIARAIEARRPTVPA</sequence>
<dbReference type="PATRIC" id="fig|1227488.3.peg.3784"/>
<dbReference type="STRING" id="1227488.C477_18880"/>
<dbReference type="eggNOG" id="arCOG11370">
    <property type="taxonomic scope" value="Archaea"/>
</dbReference>
<dbReference type="InterPro" id="IPR038732">
    <property type="entry name" value="HpyO/CreE_NAD-binding"/>
</dbReference>
<dbReference type="SUPFAM" id="SSF51905">
    <property type="entry name" value="FAD/NAD(P)-binding domain"/>
    <property type="match status" value="1"/>
</dbReference>
<reference evidence="3 4" key="1">
    <citation type="journal article" date="2014" name="PLoS Genet.">
        <title>Phylogenetically driven sequencing of extremely halophilic archaea reveals strategies for static and dynamic osmo-response.</title>
        <authorList>
            <person name="Becker E.A."/>
            <person name="Seitzer P.M."/>
            <person name="Tritt A."/>
            <person name="Larsen D."/>
            <person name="Krusor M."/>
            <person name="Yao A.I."/>
            <person name="Wu D."/>
            <person name="Madern D."/>
            <person name="Eisen J.A."/>
            <person name="Darling A.E."/>
            <person name="Facciotti M.T."/>
        </authorList>
    </citation>
    <scope>NUCLEOTIDE SEQUENCE [LARGE SCALE GENOMIC DNA]</scope>
    <source>
        <strain evidence="3 4">JCM 13891</strain>
    </source>
</reference>
<evidence type="ECO:0000256" key="1">
    <source>
        <dbReference type="SAM" id="MobiDB-lite"/>
    </source>
</evidence>
<dbReference type="AlphaFoldDB" id="M0BWD9"/>
<feature type="region of interest" description="Disordered" evidence="1">
    <location>
        <begin position="257"/>
        <end position="277"/>
    </location>
</feature>
<evidence type="ECO:0000313" key="3">
    <source>
        <dbReference type="EMBL" id="ELZ15280.1"/>
    </source>
</evidence>
<proteinExistence type="predicted"/>
<dbReference type="Gene3D" id="3.50.50.60">
    <property type="entry name" value="FAD/NAD(P)-binding domain"/>
    <property type="match status" value="1"/>
</dbReference>